<accession>A0A1L8RIR9</accession>
<name>A0A1L8RIR9_9ENTE</name>
<reference evidence="1 2" key="1">
    <citation type="submission" date="2014-12" db="EMBL/GenBank/DDBJ databases">
        <title>Draft genome sequences of 29 type strains of Enterococci.</title>
        <authorList>
            <person name="Zhong Z."/>
            <person name="Sun Z."/>
            <person name="Liu W."/>
            <person name="Zhang W."/>
            <person name="Zhang H."/>
        </authorList>
    </citation>
    <scope>NUCLEOTIDE SEQUENCE [LARGE SCALE GENOMIC DNA]</scope>
    <source>
        <strain evidence="1 2">DSM 17029</strain>
    </source>
</reference>
<organism evidence="1 2">
    <name type="scientific">Enterococcus canis</name>
    <dbReference type="NCBI Taxonomy" id="214095"/>
    <lineage>
        <taxon>Bacteria</taxon>
        <taxon>Bacillati</taxon>
        <taxon>Bacillota</taxon>
        <taxon>Bacilli</taxon>
        <taxon>Lactobacillales</taxon>
        <taxon>Enterococcaceae</taxon>
        <taxon>Enterococcus</taxon>
    </lineage>
</organism>
<evidence type="ECO:0000313" key="1">
    <source>
        <dbReference type="EMBL" id="OJG19602.1"/>
    </source>
</evidence>
<dbReference type="AlphaFoldDB" id="A0A1L8RIR9"/>
<dbReference type="Proteomes" id="UP000181884">
    <property type="component" value="Unassembled WGS sequence"/>
</dbReference>
<gene>
    <name evidence="1" type="ORF">RU97_GL001173</name>
</gene>
<evidence type="ECO:0000313" key="2">
    <source>
        <dbReference type="Proteomes" id="UP000181884"/>
    </source>
</evidence>
<dbReference type="EMBL" id="JXKH01000002">
    <property type="protein sequence ID" value="OJG19602.1"/>
    <property type="molecule type" value="Genomic_DNA"/>
</dbReference>
<proteinExistence type="predicted"/>
<keyword evidence="2" id="KW-1185">Reference proteome</keyword>
<sequence length="47" mass="5358">MNDLPIKELLKAALTNKIDDLETFFKGIVPAIIMKDILNSKQRICNQ</sequence>
<comment type="caution">
    <text evidence="1">The sequence shown here is derived from an EMBL/GenBank/DDBJ whole genome shotgun (WGS) entry which is preliminary data.</text>
</comment>
<protein>
    <submittedName>
        <fullName evidence="1">Uncharacterized protein</fullName>
    </submittedName>
</protein>